<dbReference type="EMBL" id="JBHRYB010000001">
    <property type="protein sequence ID" value="MFC3678789.1"/>
    <property type="molecule type" value="Genomic_DNA"/>
</dbReference>
<dbReference type="InterPro" id="IPR032388">
    <property type="entry name" value="FlgT_C"/>
</dbReference>
<keyword evidence="5" id="KW-0282">Flagellum</keyword>
<dbReference type="Pfam" id="PF16548">
    <property type="entry name" value="FlgT_N"/>
    <property type="match status" value="1"/>
</dbReference>
<dbReference type="Gene3D" id="3.40.50.10610">
    <property type="entry name" value="ABC-type transport auxiliary lipoprotein component"/>
    <property type="match status" value="1"/>
</dbReference>
<keyword evidence="5" id="KW-0966">Cell projection</keyword>
<evidence type="ECO:0000313" key="6">
    <source>
        <dbReference type="Proteomes" id="UP001595722"/>
    </source>
</evidence>
<reference evidence="6" key="1">
    <citation type="journal article" date="2019" name="Int. J. Syst. Evol. Microbiol.">
        <title>The Global Catalogue of Microorganisms (GCM) 10K type strain sequencing project: providing services to taxonomists for standard genome sequencing and annotation.</title>
        <authorList>
            <consortium name="The Broad Institute Genomics Platform"/>
            <consortium name="The Broad Institute Genome Sequencing Center for Infectious Disease"/>
            <person name="Wu L."/>
            <person name="Ma J."/>
        </authorList>
    </citation>
    <scope>NUCLEOTIDE SEQUENCE [LARGE SCALE GENOMIC DNA]</scope>
    <source>
        <strain evidence="6">KCTC 42424</strain>
    </source>
</reference>
<gene>
    <name evidence="5" type="ORF">ACFOMG_01525</name>
</gene>
<comment type="caution">
    <text evidence="5">The sequence shown here is derived from an EMBL/GenBank/DDBJ whole genome shotgun (WGS) entry which is preliminary data.</text>
</comment>
<dbReference type="InterPro" id="IPR038180">
    <property type="entry name" value="FlgT_N_sf"/>
</dbReference>
<evidence type="ECO:0000259" key="2">
    <source>
        <dbReference type="Pfam" id="PF16538"/>
    </source>
</evidence>
<evidence type="ECO:0000256" key="1">
    <source>
        <dbReference type="SAM" id="MobiDB-lite"/>
    </source>
</evidence>
<dbReference type="InterPro" id="IPR032386">
    <property type="entry name" value="FlgT_M"/>
</dbReference>
<sequence>MARYIMIILFLCLPAIAWSLTVEVVGQAPVEGALSHARQQALEDAMQQASLRAGAQVSSTQLMEQGVVKQDDVQLRSQAELKNVEVLWEDQQHGLYQVAIRADVSAGVMCPNSSQRYRKAIAVTGFGLAQPMQATLGRLENIEQDLPRVLVNTLNDRGATHALDATRTSLFRDPRRAPSAETPQQRLTTSVSLATQLGAQYVVSGVVRDLAMQGETRDSTPGQGERWLSLLGMESNDHERQFVLDVFVHDGLSGAMLFQRSYATQGEWDVARQQRVGFASPRFWKTGYGQQVRGLLTSVVDDLDEVLRCQPFMARVVKARGNRLHIEASAGAGIRPGDKFQVYRTGTFYNLDLEPRTELSDMATEVVVKQVQPQFVIAEMQYTAEHLAIQRDDMVIAW</sequence>
<proteinExistence type="predicted"/>
<dbReference type="Gene3D" id="2.40.10.410">
    <property type="entry name" value="FlgT, C-terminal domain"/>
    <property type="match status" value="1"/>
</dbReference>
<accession>A0ABV7VMU0</accession>
<dbReference type="InterPro" id="IPR032370">
    <property type="entry name" value="FlgT_N"/>
</dbReference>
<keyword evidence="5" id="KW-0969">Cilium</keyword>
<dbReference type="Gene3D" id="3.30.1660.40">
    <property type="entry name" value="FlgT, N-terminal domain"/>
    <property type="match status" value="1"/>
</dbReference>
<evidence type="ECO:0000259" key="3">
    <source>
        <dbReference type="Pfam" id="PF16539"/>
    </source>
</evidence>
<evidence type="ECO:0000259" key="4">
    <source>
        <dbReference type="Pfam" id="PF16548"/>
    </source>
</evidence>
<evidence type="ECO:0000313" key="5">
    <source>
        <dbReference type="EMBL" id="MFC3678789.1"/>
    </source>
</evidence>
<dbReference type="Pfam" id="PF16539">
    <property type="entry name" value="FlgT_M"/>
    <property type="match status" value="1"/>
</dbReference>
<feature type="domain" description="Flagellar assembly protein T C-terminal" evidence="2">
    <location>
        <begin position="321"/>
        <end position="396"/>
    </location>
</feature>
<feature type="domain" description="Flagellar assembly protein T middle" evidence="3">
    <location>
        <begin position="114"/>
        <end position="277"/>
    </location>
</feature>
<protein>
    <submittedName>
        <fullName evidence="5">Flagellar assembly protein FlgT</fullName>
    </submittedName>
</protein>
<feature type="region of interest" description="Disordered" evidence="1">
    <location>
        <begin position="165"/>
        <end position="186"/>
    </location>
</feature>
<feature type="domain" description="Flagellar assembly protein T N-terminal" evidence="4">
    <location>
        <begin position="21"/>
        <end position="105"/>
    </location>
</feature>
<dbReference type="Proteomes" id="UP001595722">
    <property type="component" value="Unassembled WGS sequence"/>
</dbReference>
<name>A0ABV7VMU0_9GAMM</name>
<keyword evidence="6" id="KW-1185">Reference proteome</keyword>
<dbReference type="RefSeq" id="WP_376864338.1">
    <property type="nucleotide sequence ID" value="NZ_JBHRYB010000001.1"/>
</dbReference>
<dbReference type="Pfam" id="PF16538">
    <property type="entry name" value="FlgT_C"/>
    <property type="match status" value="1"/>
</dbReference>
<organism evidence="5 6">
    <name type="scientific">Bacterioplanoides pacificum</name>
    <dbReference type="NCBI Taxonomy" id="1171596"/>
    <lineage>
        <taxon>Bacteria</taxon>
        <taxon>Pseudomonadati</taxon>
        <taxon>Pseudomonadota</taxon>
        <taxon>Gammaproteobacteria</taxon>
        <taxon>Oceanospirillales</taxon>
        <taxon>Oceanospirillaceae</taxon>
        <taxon>Bacterioplanoides</taxon>
    </lineage>
</organism>
<dbReference type="InterPro" id="IPR038165">
    <property type="entry name" value="FlgT_C_sf"/>
</dbReference>